<dbReference type="PANTHER" id="PTHR46796">
    <property type="entry name" value="HTH-TYPE TRANSCRIPTIONAL ACTIVATOR RHAS-RELATED"/>
    <property type="match status" value="1"/>
</dbReference>
<dbReference type="SUPFAM" id="SSF46689">
    <property type="entry name" value="Homeodomain-like"/>
    <property type="match status" value="2"/>
</dbReference>
<feature type="domain" description="HTH araC/xylS-type" evidence="4">
    <location>
        <begin position="237"/>
        <end position="334"/>
    </location>
</feature>
<dbReference type="EMBL" id="JAEPBG010000030">
    <property type="protein sequence ID" value="MBK4738909.1"/>
    <property type="molecule type" value="Genomic_DNA"/>
</dbReference>
<dbReference type="InterPro" id="IPR018060">
    <property type="entry name" value="HTH_AraC"/>
</dbReference>
<evidence type="ECO:0000259" key="4">
    <source>
        <dbReference type="PROSITE" id="PS01124"/>
    </source>
</evidence>
<dbReference type="InterPro" id="IPR032783">
    <property type="entry name" value="AraC_lig"/>
</dbReference>
<dbReference type="AlphaFoldDB" id="A0A934WAG0"/>
<protein>
    <submittedName>
        <fullName evidence="5">AraC family transcriptional regulator</fullName>
    </submittedName>
</protein>
<dbReference type="InterPro" id="IPR009057">
    <property type="entry name" value="Homeodomain-like_sf"/>
</dbReference>
<reference evidence="5" key="1">
    <citation type="submission" date="2021-01" db="EMBL/GenBank/DDBJ databases">
        <title>Genome sequence of strain Noviherbaspirillum sp. DKR-6.</title>
        <authorList>
            <person name="Chaudhary D.K."/>
        </authorList>
    </citation>
    <scope>NUCLEOTIDE SEQUENCE</scope>
    <source>
        <strain evidence="5">DKR-6</strain>
    </source>
</reference>
<evidence type="ECO:0000313" key="5">
    <source>
        <dbReference type="EMBL" id="MBK4738909.1"/>
    </source>
</evidence>
<dbReference type="PANTHER" id="PTHR46796:SF13">
    <property type="entry name" value="HTH-TYPE TRANSCRIPTIONAL ACTIVATOR RHAS"/>
    <property type="match status" value="1"/>
</dbReference>
<keyword evidence="3" id="KW-0804">Transcription</keyword>
<comment type="caution">
    <text evidence="5">The sequence shown here is derived from an EMBL/GenBank/DDBJ whole genome shotgun (WGS) entry which is preliminary data.</text>
</comment>
<evidence type="ECO:0000256" key="3">
    <source>
        <dbReference type="ARBA" id="ARBA00023163"/>
    </source>
</evidence>
<keyword evidence="6" id="KW-1185">Reference proteome</keyword>
<dbReference type="Pfam" id="PF12833">
    <property type="entry name" value="HTH_18"/>
    <property type="match status" value="1"/>
</dbReference>
<evidence type="ECO:0000256" key="1">
    <source>
        <dbReference type="ARBA" id="ARBA00023015"/>
    </source>
</evidence>
<evidence type="ECO:0000256" key="2">
    <source>
        <dbReference type="ARBA" id="ARBA00023125"/>
    </source>
</evidence>
<dbReference type="GO" id="GO:0003700">
    <property type="term" value="F:DNA-binding transcription factor activity"/>
    <property type="evidence" value="ECO:0007669"/>
    <property type="project" value="InterPro"/>
</dbReference>
<dbReference type="InterPro" id="IPR050204">
    <property type="entry name" value="AraC_XylS_family_regulators"/>
</dbReference>
<dbReference type="Gene3D" id="1.10.10.60">
    <property type="entry name" value="Homeodomain-like"/>
    <property type="match status" value="2"/>
</dbReference>
<gene>
    <name evidence="5" type="ORF">JJB74_30215</name>
</gene>
<dbReference type="SMART" id="SM00342">
    <property type="entry name" value="HTH_ARAC"/>
    <property type="match status" value="1"/>
</dbReference>
<keyword evidence="2" id="KW-0238">DNA-binding</keyword>
<organism evidence="5 6">
    <name type="scientific">Noviherbaspirillum pedocola</name>
    <dbReference type="NCBI Taxonomy" id="2801341"/>
    <lineage>
        <taxon>Bacteria</taxon>
        <taxon>Pseudomonadati</taxon>
        <taxon>Pseudomonadota</taxon>
        <taxon>Betaproteobacteria</taxon>
        <taxon>Burkholderiales</taxon>
        <taxon>Oxalobacteraceae</taxon>
        <taxon>Noviherbaspirillum</taxon>
    </lineage>
</organism>
<accession>A0A934WAG0</accession>
<evidence type="ECO:0000313" key="6">
    <source>
        <dbReference type="Proteomes" id="UP000622890"/>
    </source>
</evidence>
<dbReference type="Pfam" id="PF12852">
    <property type="entry name" value="Cupin_6"/>
    <property type="match status" value="1"/>
</dbReference>
<name>A0A934WAG0_9BURK</name>
<dbReference type="PROSITE" id="PS01124">
    <property type="entry name" value="HTH_ARAC_FAMILY_2"/>
    <property type="match status" value="1"/>
</dbReference>
<sequence length="339" mass="37652">MIFFLLLGMHTVLASREPGIPVTIRAAMLRMDKRYGVIDKNTGPVKREPTQIVHTLFHFVQNLMNLIESLLPRFSFRAETFFAGEFCGANDFGVEQNVGHLHLVRRGPVTMQHDDGSSVQATEPTLIFYPRPFNHRLIVPPGSNAELVCANVMFKEAASNPIALALPSYVAIPLKEVPGMDITFSLAHAEKSRGGSGERFILDRLCEILVFQIIRHEIDNARMCSGLLAGFSDPGIAKALNAFHEDPSADWNLDNLARQASMSRSKFALRFRELVGTTPASYVADWRLALAERLLMQNQPAKAVASAVGYGSQSSFTRAFIERNGTPPTEWVRRRSEGI</sequence>
<dbReference type="RefSeq" id="WP_200598281.1">
    <property type="nucleotide sequence ID" value="NZ_JAEPBG010000030.1"/>
</dbReference>
<dbReference type="GO" id="GO:0043565">
    <property type="term" value="F:sequence-specific DNA binding"/>
    <property type="evidence" value="ECO:0007669"/>
    <property type="project" value="InterPro"/>
</dbReference>
<dbReference type="Proteomes" id="UP000622890">
    <property type="component" value="Unassembled WGS sequence"/>
</dbReference>
<proteinExistence type="predicted"/>
<keyword evidence="1" id="KW-0805">Transcription regulation</keyword>